<dbReference type="EMBL" id="CP020814">
    <property type="protein sequence ID" value="ARK29918.1"/>
    <property type="molecule type" value="Genomic_DNA"/>
</dbReference>
<dbReference type="Gene3D" id="3.40.50.1820">
    <property type="entry name" value="alpha/beta hydrolase"/>
    <property type="match status" value="1"/>
</dbReference>
<dbReference type="SUPFAM" id="SSF49785">
    <property type="entry name" value="Galactose-binding domain-like"/>
    <property type="match status" value="1"/>
</dbReference>
<keyword evidence="1 3" id="KW-0378">Hydrolase</keyword>
<protein>
    <submittedName>
        <fullName evidence="3">Cocaine esterase</fullName>
        <ecNumber evidence="3">3.1.1.84</ecNumber>
    </submittedName>
</protein>
<dbReference type="GO" id="GO:0008239">
    <property type="term" value="F:dipeptidyl-peptidase activity"/>
    <property type="evidence" value="ECO:0007669"/>
    <property type="project" value="InterPro"/>
</dbReference>
<gene>
    <name evidence="3" type="primary">cocE_1</name>
    <name evidence="3" type="ORF">BkAM31D_08600</name>
</gene>
<dbReference type="InterPro" id="IPR008979">
    <property type="entry name" value="Galactose-bd-like_sf"/>
</dbReference>
<keyword evidence="4" id="KW-1185">Reference proteome</keyword>
<dbReference type="InterPro" id="IPR050585">
    <property type="entry name" value="Xaa-Pro_dipeptidyl-ppase/CocE"/>
</dbReference>
<evidence type="ECO:0000256" key="1">
    <source>
        <dbReference type="ARBA" id="ARBA00022801"/>
    </source>
</evidence>
<dbReference type="InterPro" id="IPR005674">
    <property type="entry name" value="CocE/Ser_esterase"/>
</dbReference>
<dbReference type="KEGG" id="bkw:BkAM31D_08600"/>
<dbReference type="InterPro" id="IPR013736">
    <property type="entry name" value="Xaa-Pro_dipept_C"/>
</dbReference>
<evidence type="ECO:0000313" key="3">
    <source>
        <dbReference type="EMBL" id="ARK29918.1"/>
    </source>
</evidence>
<dbReference type="InterPro" id="IPR029058">
    <property type="entry name" value="AB_hydrolase_fold"/>
</dbReference>
<dbReference type="AlphaFoldDB" id="A0A1X9M938"/>
<dbReference type="RefSeq" id="WP_066152222.1">
    <property type="nucleotide sequence ID" value="NZ_CP020814.1"/>
</dbReference>
<dbReference type="EC" id="3.1.1.84" evidence="3"/>
<dbReference type="PANTHER" id="PTHR43056:SF10">
    <property type="entry name" value="COCE_NOND FAMILY, PUTATIVE (AFU_ORTHOLOGUE AFUA_7G00600)-RELATED"/>
    <property type="match status" value="1"/>
</dbReference>
<dbReference type="PANTHER" id="PTHR43056">
    <property type="entry name" value="PEPTIDASE S9 PROLYL OLIGOPEPTIDASE"/>
    <property type="match status" value="1"/>
</dbReference>
<dbReference type="Proteomes" id="UP000193006">
    <property type="component" value="Chromosome"/>
</dbReference>
<reference evidence="3 4" key="1">
    <citation type="submission" date="2017-04" db="EMBL/GenBank/DDBJ databases">
        <title>Bacillus krulwichiae AM31D Genome sequencing and assembly.</title>
        <authorList>
            <person name="Krulwich T.A."/>
            <person name="Anastor L."/>
            <person name="Ehrlich R."/>
            <person name="Ehrlich G.D."/>
            <person name="Janto B."/>
        </authorList>
    </citation>
    <scope>NUCLEOTIDE SEQUENCE [LARGE SCALE GENOMIC DNA]</scope>
    <source>
        <strain evidence="3 4">AM31D</strain>
    </source>
</reference>
<dbReference type="NCBIfam" id="TIGR00976">
    <property type="entry name" value="CocE_NonD"/>
    <property type="match status" value="1"/>
</dbReference>
<dbReference type="Pfam" id="PF02129">
    <property type="entry name" value="Peptidase_S15"/>
    <property type="match status" value="1"/>
</dbReference>
<proteinExistence type="predicted"/>
<organism evidence="3 4">
    <name type="scientific">Halalkalibacter krulwichiae</name>
    <dbReference type="NCBI Taxonomy" id="199441"/>
    <lineage>
        <taxon>Bacteria</taxon>
        <taxon>Bacillati</taxon>
        <taxon>Bacillota</taxon>
        <taxon>Bacilli</taxon>
        <taxon>Bacillales</taxon>
        <taxon>Bacillaceae</taxon>
        <taxon>Halalkalibacter</taxon>
    </lineage>
</organism>
<accession>A0A1X9M938</accession>
<dbReference type="Pfam" id="PF08530">
    <property type="entry name" value="PepX_C"/>
    <property type="match status" value="1"/>
</dbReference>
<sequence length="576" mass="64676">MENSIKMDRNVPMEMRDGTVLRADVYRPDDNGRYPAILIRTPYSKQLASDGFLSAVEAAQAGFVIVIQDVRGRYQSEGKWDRLNMFEIEGSDGFDSVEWIAVQNFCNGNVGLAGGSYLAAMTWIGAMENPPHLKAISPWIGDIAPNMQPTPRSGVINFATAADAIPVTSLDLVDKLEEQGQDVAELRSYLNKILNNPKEVIEYLPLKDIPLARNEIIRSMWEARLKPGSAQEQNKRKKYEKVKVPGLHVGGWYDQLEWATFENFLAMQDRGGCTFARENQNLLVGPWMHGAPVNFLGERSFGASAGGGKSLEIHEYLLNFFRKHLTHMEISLPTVKYFVMGSNEWKSGDSWPLPETKWVRYFFHSNGKANTMAGDGELSIHEPYHENPDSYVYDPHDPVPTLGGKTMASTGLIPGPFDQTRVANRNDVLCYQSCKLEEDIEITGPIKVRLFASTTAVDTDFTAKLVDVYPDGRAFNIADGIQRASYRDWNAPPTLVKPGEINEYIIDMGNTSNMFRKGHRIRIDVSSSNFPWYDRNMNTGNPIGEDRTGIKATQTIYHQQDFASYIDLPIIPTRKG</sequence>
<dbReference type="Gene3D" id="1.10.3020.10">
    <property type="entry name" value="alpha-amino acid ester hydrolase ( Helical cap domain)"/>
    <property type="match status" value="1"/>
</dbReference>
<dbReference type="SUPFAM" id="SSF53474">
    <property type="entry name" value="alpha/beta-Hydrolases"/>
    <property type="match status" value="1"/>
</dbReference>
<dbReference type="Gene3D" id="2.60.120.260">
    <property type="entry name" value="Galactose-binding domain-like"/>
    <property type="match status" value="1"/>
</dbReference>
<evidence type="ECO:0000313" key="4">
    <source>
        <dbReference type="Proteomes" id="UP000193006"/>
    </source>
</evidence>
<feature type="domain" description="Xaa-Pro dipeptidyl-peptidase C-terminal" evidence="2">
    <location>
        <begin position="318"/>
        <end position="567"/>
    </location>
</feature>
<evidence type="ECO:0000259" key="2">
    <source>
        <dbReference type="SMART" id="SM00939"/>
    </source>
</evidence>
<dbReference type="InterPro" id="IPR000383">
    <property type="entry name" value="Xaa-Pro-like_dom"/>
</dbReference>
<dbReference type="SMART" id="SM00939">
    <property type="entry name" value="PepX_C"/>
    <property type="match status" value="1"/>
</dbReference>
<name>A0A1X9M938_9BACI</name>
<dbReference type="STRING" id="199441.BkAM31D_08600"/>